<keyword evidence="5" id="KW-1185">Reference proteome</keyword>
<organism evidence="4 5">
    <name type="scientific">Candidula unifasciata</name>
    <dbReference type="NCBI Taxonomy" id="100452"/>
    <lineage>
        <taxon>Eukaryota</taxon>
        <taxon>Metazoa</taxon>
        <taxon>Spiralia</taxon>
        <taxon>Lophotrochozoa</taxon>
        <taxon>Mollusca</taxon>
        <taxon>Gastropoda</taxon>
        <taxon>Heterobranchia</taxon>
        <taxon>Euthyneura</taxon>
        <taxon>Panpulmonata</taxon>
        <taxon>Eupulmonata</taxon>
        <taxon>Stylommatophora</taxon>
        <taxon>Helicina</taxon>
        <taxon>Helicoidea</taxon>
        <taxon>Geomitridae</taxon>
        <taxon>Candidula</taxon>
    </lineage>
</organism>
<feature type="domain" description="C2" evidence="2">
    <location>
        <begin position="1"/>
        <end position="95"/>
    </location>
</feature>
<evidence type="ECO:0000259" key="2">
    <source>
        <dbReference type="PROSITE" id="PS50004"/>
    </source>
</evidence>
<evidence type="ECO:0008006" key="6">
    <source>
        <dbReference type="Google" id="ProtNLM"/>
    </source>
</evidence>
<feature type="domain" description="FIP-RBD" evidence="3">
    <location>
        <begin position="423"/>
        <end position="485"/>
    </location>
</feature>
<feature type="compositionally biased region" description="Basic and acidic residues" evidence="1">
    <location>
        <begin position="147"/>
        <end position="157"/>
    </location>
</feature>
<comment type="caution">
    <text evidence="4">The sequence shown here is derived from an EMBL/GenBank/DDBJ whole genome shotgun (WGS) entry which is preliminary data.</text>
</comment>
<dbReference type="CDD" id="cd14686">
    <property type="entry name" value="bZIP"/>
    <property type="match status" value="1"/>
</dbReference>
<name>A0A8S3ZUL5_9EUPU</name>
<accession>A0A8S3ZUL5</accession>
<reference evidence="4" key="1">
    <citation type="submission" date="2021-04" db="EMBL/GenBank/DDBJ databases">
        <authorList>
            <consortium name="Molecular Ecology Group"/>
        </authorList>
    </citation>
    <scope>NUCLEOTIDE SEQUENCE</scope>
</reference>
<dbReference type="InterPro" id="IPR000008">
    <property type="entry name" value="C2_dom"/>
</dbReference>
<feature type="region of interest" description="Disordered" evidence="1">
    <location>
        <begin position="139"/>
        <end position="162"/>
    </location>
</feature>
<dbReference type="SUPFAM" id="SSF81296">
    <property type="entry name" value="E set domains"/>
    <property type="match status" value="1"/>
</dbReference>
<gene>
    <name evidence="4" type="ORF">CUNI_LOCUS16424</name>
</gene>
<dbReference type="AlphaFoldDB" id="A0A8S3ZUL5"/>
<dbReference type="Gene3D" id="2.60.40.10">
    <property type="entry name" value="Immunoglobulins"/>
    <property type="match status" value="1"/>
</dbReference>
<feature type="compositionally biased region" description="Polar residues" evidence="1">
    <location>
        <begin position="397"/>
        <end position="407"/>
    </location>
</feature>
<dbReference type="InterPro" id="IPR019018">
    <property type="entry name" value="Rab-bd_FIP-RBD"/>
</dbReference>
<dbReference type="InterPro" id="IPR035892">
    <property type="entry name" value="C2_domain_sf"/>
</dbReference>
<feature type="region of interest" description="Disordered" evidence="1">
    <location>
        <begin position="390"/>
        <end position="439"/>
    </location>
</feature>
<dbReference type="EMBL" id="CAJHNH020004323">
    <property type="protein sequence ID" value="CAG5130866.1"/>
    <property type="molecule type" value="Genomic_DNA"/>
</dbReference>
<dbReference type="SUPFAM" id="SSF49562">
    <property type="entry name" value="C2 domain (Calcium/lipid-binding domain, CaLB)"/>
    <property type="match status" value="1"/>
</dbReference>
<evidence type="ECO:0000313" key="5">
    <source>
        <dbReference type="Proteomes" id="UP000678393"/>
    </source>
</evidence>
<evidence type="ECO:0000313" key="4">
    <source>
        <dbReference type="EMBL" id="CAG5130866.1"/>
    </source>
</evidence>
<dbReference type="CDD" id="cd00030">
    <property type="entry name" value="C2"/>
    <property type="match status" value="1"/>
</dbReference>
<dbReference type="Gene3D" id="2.60.40.150">
    <property type="entry name" value="C2 domain"/>
    <property type="match status" value="1"/>
</dbReference>
<sequence>HGARGLQGKKPGRHKFSVIFGVGNKKYRTSVIKEPSGNPDWNEESVVHIVSASDHVFFTVMEKEDVLGHISIPVASLVSVKEVVKATLRAHKKCPNPQGELIFQCYVSKERPAMLSPQTITNTGGHLSGFQKLRQNFSSSQTTLQKPNKEEKEEKRKSSSLANFNRKLSKSIHDIFHIGRLGGSNIEQQEEEQPAVKGKKFNLRFPSMGTGLDSTGRDVPVVTHIVPNMASTTGGTRLVLEGRSLGLGKSDIMELILCGSDLLDSIEFESENRIYVTTKPTAAGKGDLWIETVSGGQNVIKNIFTFVDRSASSTPLVDKKNIDTVVGRNSPLTENRTDKTLTPGNDSSAAEKKTCVVPTINIERSASLNKEDRQRKVTISGSATLPLMKTSGVLDMGSSSSLDTAPENNRKSYQKHTRGKSESVVGVNKDAAEKKSSEKAELQAEILRLHRENQGLKQENADMKSYIDGLVARVMIHCPEALAAGDDLKPLPSGK</sequence>
<feature type="compositionally biased region" description="Polar residues" evidence="1">
    <location>
        <begin position="330"/>
        <end position="348"/>
    </location>
</feature>
<feature type="non-terminal residue" evidence="4">
    <location>
        <position position="495"/>
    </location>
</feature>
<feature type="region of interest" description="Disordered" evidence="1">
    <location>
        <begin position="327"/>
        <end position="351"/>
    </location>
</feature>
<dbReference type="PROSITE" id="PS50004">
    <property type="entry name" value="C2"/>
    <property type="match status" value="1"/>
</dbReference>
<dbReference type="Pfam" id="PF00168">
    <property type="entry name" value="C2"/>
    <property type="match status" value="1"/>
</dbReference>
<dbReference type="OrthoDB" id="26242at2759"/>
<feature type="compositionally biased region" description="Basic and acidic residues" evidence="1">
    <location>
        <begin position="430"/>
        <end position="439"/>
    </location>
</feature>
<dbReference type="PROSITE" id="PS51511">
    <property type="entry name" value="FIP_RBD"/>
    <property type="match status" value="1"/>
</dbReference>
<evidence type="ECO:0000256" key="1">
    <source>
        <dbReference type="SAM" id="MobiDB-lite"/>
    </source>
</evidence>
<proteinExistence type="predicted"/>
<dbReference type="InterPro" id="IPR014756">
    <property type="entry name" value="Ig_E-set"/>
</dbReference>
<dbReference type="CDD" id="cd00102">
    <property type="entry name" value="IPT"/>
    <property type="match status" value="1"/>
</dbReference>
<evidence type="ECO:0000259" key="3">
    <source>
        <dbReference type="PROSITE" id="PS51511"/>
    </source>
</evidence>
<protein>
    <recommendedName>
        <fullName evidence="6">C2 domain-containing protein</fullName>
    </recommendedName>
</protein>
<dbReference type="Pfam" id="PF01833">
    <property type="entry name" value="TIG"/>
    <property type="match status" value="1"/>
</dbReference>
<dbReference type="InterPro" id="IPR013783">
    <property type="entry name" value="Ig-like_fold"/>
</dbReference>
<dbReference type="InterPro" id="IPR002909">
    <property type="entry name" value="IPT_dom"/>
</dbReference>
<dbReference type="Proteomes" id="UP000678393">
    <property type="component" value="Unassembled WGS sequence"/>
</dbReference>